<dbReference type="AlphaFoldDB" id="A0AAN6U778"/>
<evidence type="ECO:0000256" key="1">
    <source>
        <dbReference type="SAM" id="MobiDB-lite"/>
    </source>
</evidence>
<dbReference type="EMBL" id="MU853224">
    <property type="protein sequence ID" value="KAK4127727.1"/>
    <property type="molecule type" value="Genomic_DNA"/>
</dbReference>
<sequence length="150" mass="16469">LHLVQPCLELAPWIYTLVLRVRLPLSFFSFPSLTHAMASYAHSTTSSSDISTPRSISPSSVASARSSPSSISSSKRMSISSTRRISAANPMSSVDITAIQEAMKMANLDTLRGYCQKTYGQVHQYATTEYISQSQALGYQVLNEPMWNKG</sequence>
<reference evidence="2" key="1">
    <citation type="journal article" date="2023" name="Mol. Phylogenet. Evol.">
        <title>Genome-scale phylogeny and comparative genomics of the fungal order Sordariales.</title>
        <authorList>
            <person name="Hensen N."/>
            <person name="Bonometti L."/>
            <person name="Westerberg I."/>
            <person name="Brannstrom I.O."/>
            <person name="Guillou S."/>
            <person name="Cros-Aarteil S."/>
            <person name="Calhoun S."/>
            <person name="Haridas S."/>
            <person name="Kuo A."/>
            <person name="Mondo S."/>
            <person name="Pangilinan J."/>
            <person name="Riley R."/>
            <person name="LaButti K."/>
            <person name="Andreopoulos B."/>
            <person name="Lipzen A."/>
            <person name="Chen C."/>
            <person name="Yan M."/>
            <person name="Daum C."/>
            <person name="Ng V."/>
            <person name="Clum A."/>
            <person name="Steindorff A."/>
            <person name="Ohm R.A."/>
            <person name="Martin F."/>
            <person name="Silar P."/>
            <person name="Natvig D.O."/>
            <person name="Lalanne C."/>
            <person name="Gautier V."/>
            <person name="Ament-Velasquez S.L."/>
            <person name="Kruys A."/>
            <person name="Hutchinson M.I."/>
            <person name="Powell A.J."/>
            <person name="Barry K."/>
            <person name="Miller A.N."/>
            <person name="Grigoriev I.V."/>
            <person name="Debuchy R."/>
            <person name="Gladieux P."/>
            <person name="Hiltunen Thoren M."/>
            <person name="Johannesson H."/>
        </authorList>
    </citation>
    <scope>NUCLEOTIDE SEQUENCE</scope>
    <source>
        <strain evidence="2">CBS 731.68</strain>
    </source>
</reference>
<dbReference type="RefSeq" id="XP_062651498.1">
    <property type="nucleotide sequence ID" value="XM_062787967.1"/>
</dbReference>
<dbReference type="GeneID" id="87824737"/>
<feature type="region of interest" description="Disordered" evidence="1">
    <location>
        <begin position="44"/>
        <end position="86"/>
    </location>
</feature>
<reference evidence="2" key="2">
    <citation type="submission" date="2023-05" db="EMBL/GenBank/DDBJ databases">
        <authorList>
            <consortium name="Lawrence Berkeley National Laboratory"/>
            <person name="Steindorff A."/>
            <person name="Hensen N."/>
            <person name="Bonometti L."/>
            <person name="Westerberg I."/>
            <person name="Brannstrom I.O."/>
            <person name="Guillou S."/>
            <person name="Cros-Aarteil S."/>
            <person name="Calhoun S."/>
            <person name="Haridas S."/>
            <person name="Kuo A."/>
            <person name="Mondo S."/>
            <person name="Pangilinan J."/>
            <person name="Riley R."/>
            <person name="Labutti K."/>
            <person name="Andreopoulos B."/>
            <person name="Lipzen A."/>
            <person name="Chen C."/>
            <person name="Yanf M."/>
            <person name="Daum C."/>
            <person name="Ng V."/>
            <person name="Clum A."/>
            <person name="Ohm R."/>
            <person name="Martin F."/>
            <person name="Silar P."/>
            <person name="Natvig D."/>
            <person name="Lalanne C."/>
            <person name="Gautier V."/>
            <person name="Ament-Velasquez S.L."/>
            <person name="Kruys A."/>
            <person name="Hutchinson M.I."/>
            <person name="Powell A.J."/>
            <person name="Barry K."/>
            <person name="Miller A.N."/>
            <person name="Grigoriev I.V."/>
            <person name="Debuchy R."/>
            <person name="Gladieux P."/>
            <person name="Thoren M.H."/>
            <person name="Johannesson H."/>
        </authorList>
    </citation>
    <scope>NUCLEOTIDE SEQUENCE</scope>
    <source>
        <strain evidence="2">CBS 731.68</strain>
    </source>
</reference>
<name>A0AAN6U778_9PEZI</name>
<accession>A0AAN6U778</accession>
<protein>
    <submittedName>
        <fullName evidence="2">Uncharacterized protein</fullName>
    </submittedName>
</protein>
<evidence type="ECO:0000313" key="2">
    <source>
        <dbReference type="EMBL" id="KAK4127727.1"/>
    </source>
</evidence>
<feature type="non-terminal residue" evidence="2">
    <location>
        <position position="1"/>
    </location>
</feature>
<comment type="caution">
    <text evidence="2">The sequence shown here is derived from an EMBL/GenBank/DDBJ whole genome shotgun (WGS) entry which is preliminary data.</text>
</comment>
<gene>
    <name evidence="2" type="ORF">N657DRAFT_558868</name>
</gene>
<feature type="non-terminal residue" evidence="2">
    <location>
        <position position="150"/>
    </location>
</feature>
<keyword evidence="3" id="KW-1185">Reference proteome</keyword>
<organism evidence="2 3">
    <name type="scientific">Parathielavia appendiculata</name>
    <dbReference type="NCBI Taxonomy" id="2587402"/>
    <lineage>
        <taxon>Eukaryota</taxon>
        <taxon>Fungi</taxon>
        <taxon>Dikarya</taxon>
        <taxon>Ascomycota</taxon>
        <taxon>Pezizomycotina</taxon>
        <taxon>Sordariomycetes</taxon>
        <taxon>Sordariomycetidae</taxon>
        <taxon>Sordariales</taxon>
        <taxon>Chaetomiaceae</taxon>
        <taxon>Parathielavia</taxon>
    </lineage>
</organism>
<evidence type="ECO:0000313" key="3">
    <source>
        <dbReference type="Proteomes" id="UP001302602"/>
    </source>
</evidence>
<dbReference type="Proteomes" id="UP001302602">
    <property type="component" value="Unassembled WGS sequence"/>
</dbReference>
<proteinExistence type="predicted"/>